<dbReference type="InterPro" id="IPR046867">
    <property type="entry name" value="AldOxase/xan_DH_MoCoBD2"/>
</dbReference>
<comment type="catalytic activity">
    <reaction evidence="17">
        <text>hypoxanthine + NAD(+) + H2O = xanthine + NADH + H(+)</text>
        <dbReference type="Rhea" id="RHEA:24670"/>
        <dbReference type="ChEBI" id="CHEBI:15377"/>
        <dbReference type="ChEBI" id="CHEBI:15378"/>
        <dbReference type="ChEBI" id="CHEBI:17368"/>
        <dbReference type="ChEBI" id="CHEBI:17712"/>
        <dbReference type="ChEBI" id="CHEBI:57540"/>
        <dbReference type="ChEBI" id="CHEBI:57945"/>
        <dbReference type="EC" id="1.17.1.4"/>
    </reaction>
</comment>
<dbReference type="InterPro" id="IPR000674">
    <property type="entry name" value="Ald_Oxase/Xan_DH_a/b"/>
</dbReference>
<evidence type="ECO:0000256" key="7">
    <source>
        <dbReference type="ARBA" id="ARBA00022714"/>
    </source>
</evidence>
<dbReference type="NCBIfam" id="TIGR02963">
    <property type="entry name" value="xanthine_xdhA"/>
    <property type="match status" value="1"/>
</dbReference>
<dbReference type="InterPro" id="IPR036884">
    <property type="entry name" value="2Fe-2S-bd_dom_sf"/>
</dbReference>
<reference evidence="23 24" key="1">
    <citation type="submission" date="2014-11" db="EMBL/GenBank/DDBJ databases">
        <title>Genetic blueprint of the zoonotic pathogen Toxocara canis.</title>
        <authorList>
            <person name="Zhu X.-Q."/>
            <person name="Korhonen P.K."/>
            <person name="Cai H."/>
            <person name="Young N.D."/>
            <person name="Nejsum P."/>
            <person name="von Samson-Himmelstjerna G."/>
            <person name="Boag P.R."/>
            <person name="Tan P."/>
            <person name="Li Q."/>
            <person name="Min J."/>
            <person name="Yang Y."/>
            <person name="Wang X."/>
            <person name="Fang X."/>
            <person name="Hall R.S."/>
            <person name="Hofmann A."/>
            <person name="Sternberg P.W."/>
            <person name="Jex A.R."/>
            <person name="Gasser R.B."/>
        </authorList>
    </citation>
    <scope>NUCLEOTIDE SEQUENCE [LARGE SCALE GENOMIC DNA]</scope>
    <source>
        <strain evidence="23">PN_DK_2014</strain>
    </source>
</reference>
<feature type="binding site" evidence="20">
    <location>
        <position position="193"/>
    </location>
    <ligand>
        <name>[2Fe-2S] cluster</name>
        <dbReference type="ChEBI" id="CHEBI:190135"/>
        <label>2</label>
    </ligand>
</feature>
<feature type="binding site" evidence="20">
    <location>
        <position position="154"/>
    </location>
    <ligand>
        <name>[2Fe-2S] cluster</name>
        <dbReference type="ChEBI" id="CHEBI:190135"/>
        <label>1</label>
    </ligand>
</feature>
<dbReference type="Pfam" id="PF00941">
    <property type="entry name" value="FAD_binding_5"/>
    <property type="match status" value="1"/>
</dbReference>
<dbReference type="SMART" id="SM01008">
    <property type="entry name" value="Ald_Xan_dh_C"/>
    <property type="match status" value="1"/>
</dbReference>
<evidence type="ECO:0000256" key="9">
    <source>
        <dbReference type="ARBA" id="ARBA00022827"/>
    </source>
</evidence>
<evidence type="ECO:0000313" key="23">
    <source>
        <dbReference type="EMBL" id="KHN78438.1"/>
    </source>
</evidence>
<evidence type="ECO:0000259" key="21">
    <source>
        <dbReference type="PROSITE" id="PS51085"/>
    </source>
</evidence>
<feature type="binding site" evidence="19">
    <location>
        <position position="448"/>
    </location>
    <ligand>
        <name>FAD</name>
        <dbReference type="ChEBI" id="CHEBI:57692"/>
    </ligand>
</feature>
<dbReference type="InterPro" id="IPR002346">
    <property type="entry name" value="Mopterin_DH_FAD-bd"/>
</dbReference>
<keyword evidence="7 20" id="KW-0001">2Fe-2S</keyword>
<feature type="binding site" evidence="20">
    <location>
        <position position="124"/>
    </location>
    <ligand>
        <name>[2Fe-2S] cluster</name>
        <dbReference type="ChEBI" id="CHEBI:190135"/>
        <label>1</label>
    </ligand>
</feature>
<dbReference type="FunFam" id="3.10.20.30:FF:000015">
    <property type="entry name" value="Aldehyde oxidase 1"/>
    <property type="match status" value="1"/>
</dbReference>
<comment type="similarity">
    <text evidence="3">Belongs to the xanthine dehydrogenase family.</text>
</comment>
<evidence type="ECO:0000256" key="4">
    <source>
        <dbReference type="ARBA" id="ARBA00013123"/>
    </source>
</evidence>
<dbReference type="CDD" id="cd00207">
    <property type="entry name" value="fer2"/>
    <property type="match status" value="1"/>
</dbReference>
<dbReference type="EMBL" id="JPKZ01002099">
    <property type="protein sequence ID" value="KHN78438.1"/>
    <property type="molecule type" value="Genomic_DNA"/>
</dbReference>
<evidence type="ECO:0000313" key="24">
    <source>
        <dbReference type="Proteomes" id="UP000031036"/>
    </source>
</evidence>
<dbReference type="InterPro" id="IPR037165">
    <property type="entry name" value="AldOxase/xan_DH_Mopterin-bd_sf"/>
</dbReference>
<dbReference type="PANTHER" id="PTHR45444">
    <property type="entry name" value="XANTHINE DEHYDROGENASE"/>
    <property type="match status" value="1"/>
</dbReference>
<evidence type="ECO:0000256" key="20">
    <source>
        <dbReference type="PIRSR" id="PIRSR000127-3"/>
    </source>
</evidence>
<dbReference type="InterPro" id="IPR016169">
    <property type="entry name" value="FAD-bd_PCMH_sub2"/>
</dbReference>
<dbReference type="InterPro" id="IPR036856">
    <property type="entry name" value="Ald_Oxase/Xan_DH_a/b_sf"/>
</dbReference>
<feature type="binding site" evidence="19">
    <location>
        <position position="493"/>
    </location>
    <ligand>
        <name>FAD</name>
        <dbReference type="ChEBI" id="CHEBI:57692"/>
    </ligand>
</feature>
<evidence type="ECO:0000256" key="17">
    <source>
        <dbReference type="ARBA" id="ARBA00049517"/>
    </source>
</evidence>
<accession>A0A0B2VA92</accession>
<comment type="cofactor">
    <cofactor evidence="20">
        <name>[2Fe-2S] cluster</name>
        <dbReference type="ChEBI" id="CHEBI:190135"/>
    </cofactor>
    <text evidence="20">Binds 2 [2Fe-2S] clusters.</text>
</comment>
<dbReference type="Pfam" id="PF01315">
    <property type="entry name" value="Ald_Xan_dh_C"/>
    <property type="match status" value="1"/>
</dbReference>
<feature type="binding site" evidence="20">
    <location>
        <position position="1004"/>
    </location>
    <ligand>
        <name>Mo-molybdopterin</name>
        <dbReference type="ChEBI" id="CHEBI:71302"/>
    </ligand>
    <ligandPart>
        <name>Mo</name>
        <dbReference type="ChEBI" id="CHEBI:28685"/>
    </ligandPart>
</feature>
<dbReference type="SUPFAM" id="SSF56176">
    <property type="entry name" value="FAD-binding/transporter-associated domain-like"/>
    <property type="match status" value="1"/>
</dbReference>
<evidence type="ECO:0000256" key="6">
    <source>
        <dbReference type="ARBA" id="ARBA00022630"/>
    </source>
</evidence>
<dbReference type="GO" id="GO:0005777">
    <property type="term" value="C:peroxisome"/>
    <property type="evidence" value="ECO:0007669"/>
    <property type="project" value="UniProtKB-SubCell"/>
</dbReference>
<dbReference type="InterPro" id="IPR014307">
    <property type="entry name" value="Xanthine_DH_ssu"/>
</dbReference>
<dbReference type="Gene3D" id="1.10.150.120">
    <property type="entry name" value="[2Fe-2S]-binding domain"/>
    <property type="match status" value="1"/>
</dbReference>
<keyword evidence="14" id="KW-0576">Peroxisome</keyword>
<protein>
    <recommendedName>
        <fullName evidence="4">xanthine dehydrogenase</fullName>
        <ecNumber evidence="4">1.17.1.4</ecNumber>
    </recommendedName>
</protein>
<dbReference type="Gene3D" id="3.30.43.10">
    <property type="entry name" value="Uridine Diphospho-n-acetylenolpyruvylglucosamine Reductase, domain 2"/>
    <property type="match status" value="1"/>
</dbReference>
<dbReference type="FunFam" id="3.30.365.10:FF:000001">
    <property type="entry name" value="Xanthine dehydrogenase oxidase"/>
    <property type="match status" value="1"/>
</dbReference>
<feature type="binding site" evidence="20">
    <location>
        <position position="859"/>
    </location>
    <ligand>
        <name>Mo-molybdopterin</name>
        <dbReference type="ChEBI" id="CHEBI:71302"/>
    </ligand>
    <ligandPart>
        <name>Mo</name>
        <dbReference type="ChEBI" id="CHEBI:28685"/>
    </ligandPart>
</feature>
<comment type="cofactor">
    <cofactor evidence="15">
        <name>[2Fe-2S] cluster</name>
        <dbReference type="ChEBI" id="CHEBI:190135"/>
    </cofactor>
</comment>
<dbReference type="GO" id="GO:0051537">
    <property type="term" value="F:2 iron, 2 sulfur cluster binding"/>
    <property type="evidence" value="ECO:0007669"/>
    <property type="project" value="UniProtKB-KW"/>
</dbReference>
<dbReference type="PROSITE" id="PS51387">
    <property type="entry name" value="FAD_PCMH"/>
    <property type="match status" value="1"/>
</dbReference>
<dbReference type="SUPFAM" id="SSF54292">
    <property type="entry name" value="2Fe-2S ferredoxin-like"/>
    <property type="match status" value="1"/>
</dbReference>
<dbReference type="SUPFAM" id="SSF56003">
    <property type="entry name" value="Molybdenum cofactor-binding domain"/>
    <property type="match status" value="1"/>
</dbReference>
<feature type="binding site" evidence="20">
    <location>
        <position position="228"/>
    </location>
    <ligand>
        <name>[2Fe-2S] cluster</name>
        <dbReference type="ChEBI" id="CHEBI:190135"/>
        <label>2</label>
    </ligand>
</feature>
<dbReference type="SUPFAM" id="SSF55447">
    <property type="entry name" value="CO dehydrogenase flavoprotein C-terminal domain-like"/>
    <property type="match status" value="1"/>
</dbReference>
<feature type="binding site" evidence="20">
    <location>
        <position position="890"/>
    </location>
    <ligand>
        <name>Mo-molybdopterin</name>
        <dbReference type="ChEBI" id="CHEBI:71302"/>
    </ligand>
    <ligandPart>
        <name>Mo</name>
        <dbReference type="ChEBI" id="CHEBI:28685"/>
    </ligandPart>
</feature>
<dbReference type="Gene3D" id="3.90.1170.50">
    <property type="entry name" value="Aldehyde oxidase/xanthine dehydrogenase, a/b hammerhead"/>
    <property type="match status" value="1"/>
</dbReference>
<feature type="domain" description="FAD-binding PCMH-type" evidence="22">
    <location>
        <begin position="316"/>
        <end position="503"/>
    </location>
</feature>
<dbReference type="Pfam" id="PF00111">
    <property type="entry name" value="Fer2"/>
    <property type="match status" value="1"/>
</dbReference>
<gene>
    <name evidence="23" type="primary">XDH</name>
    <name evidence="23" type="ORF">Tcan_02863</name>
</gene>
<dbReference type="InterPro" id="IPR002888">
    <property type="entry name" value="2Fe-2S-bd"/>
</dbReference>
<evidence type="ECO:0000256" key="5">
    <source>
        <dbReference type="ARBA" id="ARBA00022505"/>
    </source>
</evidence>
<keyword evidence="10" id="KW-0560">Oxidoreductase</keyword>
<keyword evidence="9 19" id="KW-0274">FAD</keyword>
<dbReference type="InterPro" id="IPR012675">
    <property type="entry name" value="Beta-grasp_dom_sf"/>
</dbReference>
<dbReference type="InterPro" id="IPR036318">
    <property type="entry name" value="FAD-bd_PCMH-like_sf"/>
</dbReference>
<comment type="cofactor">
    <cofactor evidence="1 19">
        <name>FAD</name>
        <dbReference type="ChEBI" id="CHEBI:57692"/>
    </cofactor>
</comment>
<dbReference type="Pfam" id="PF20256">
    <property type="entry name" value="MoCoBD_2"/>
    <property type="match status" value="1"/>
</dbReference>
<evidence type="ECO:0000256" key="11">
    <source>
        <dbReference type="ARBA" id="ARBA00023004"/>
    </source>
</evidence>
<evidence type="ECO:0000256" key="12">
    <source>
        <dbReference type="ARBA" id="ARBA00023014"/>
    </source>
</evidence>
<feature type="binding site" evidence="19">
    <location>
        <position position="972"/>
    </location>
    <ligand>
        <name>substrate</name>
    </ligand>
</feature>
<dbReference type="PROSITE" id="PS00197">
    <property type="entry name" value="2FE2S_FER_1"/>
    <property type="match status" value="1"/>
</dbReference>
<dbReference type="Pfam" id="PF02738">
    <property type="entry name" value="MoCoBD_1"/>
    <property type="match status" value="1"/>
</dbReference>
<feature type="binding site" evidence="20">
    <location>
        <position position="132"/>
    </location>
    <ligand>
        <name>[2Fe-2S] cluster</name>
        <dbReference type="ChEBI" id="CHEBI:190135"/>
        <label>1</label>
    </ligand>
</feature>
<name>A0A0B2VA92_TOXCA</name>
<dbReference type="Gene3D" id="3.30.390.50">
    <property type="entry name" value="CO dehydrogenase flavoprotein, C-terminal domain"/>
    <property type="match status" value="1"/>
</dbReference>
<feature type="active site" description="Proton acceptor" evidence="18">
    <location>
        <position position="1354"/>
    </location>
</feature>
<feature type="domain" description="2Fe-2S ferredoxin-type" evidence="21">
    <location>
        <begin position="85"/>
        <end position="172"/>
    </location>
</feature>
<dbReference type="SUPFAM" id="SSF54665">
    <property type="entry name" value="CO dehydrogenase molybdoprotein N-domain-like"/>
    <property type="match status" value="1"/>
</dbReference>
<evidence type="ECO:0000256" key="10">
    <source>
        <dbReference type="ARBA" id="ARBA00023002"/>
    </source>
</evidence>
<dbReference type="Pfam" id="PF03450">
    <property type="entry name" value="CO_deh_flav_C"/>
    <property type="match status" value="1"/>
</dbReference>
<feature type="binding site" evidence="20">
    <location>
        <position position="196"/>
    </location>
    <ligand>
        <name>[2Fe-2S] cluster</name>
        <dbReference type="ChEBI" id="CHEBI:190135"/>
        <label>2</label>
    </ligand>
</feature>
<dbReference type="InterPro" id="IPR016166">
    <property type="entry name" value="FAD-bd_PCMH"/>
</dbReference>
<feature type="binding site" evidence="19">
    <location>
        <position position="425"/>
    </location>
    <ligand>
        <name>FAD</name>
        <dbReference type="ChEBI" id="CHEBI:57692"/>
    </ligand>
</feature>
<evidence type="ECO:0000256" key="14">
    <source>
        <dbReference type="ARBA" id="ARBA00023140"/>
    </source>
</evidence>
<dbReference type="SMART" id="SM01092">
    <property type="entry name" value="CO_deh_flav_C"/>
    <property type="match status" value="1"/>
</dbReference>
<dbReference type="SUPFAM" id="SSF47741">
    <property type="entry name" value="CO dehydrogenase ISP C-domain like"/>
    <property type="match status" value="1"/>
</dbReference>
<feature type="binding site" evidence="19">
    <location>
        <begin position="435"/>
        <end position="439"/>
    </location>
    <ligand>
        <name>FAD</name>
        <dbReference type="ChEBI" id="CHEBI:57692"/>
    </ligand>
</feature>
<keyword evidence="12 20" id="KW-0411">Iron-sulfur</keyword>
<dbReference type="InterPro" id="IPR016167">
    <property type="entry name" value="FAD-bd_PCMH_sub1"/>
</dbReference>
<dbReference type="Gene3D" id="3.30.365.10">
    <property type="entry name" value="Aldehyde oxidase/xanthine dehydrogenase, molybdopterin binding domain"/>
    <property type="match status" value="4"/>
</dbReference>
<dbReference type="FunFam" id="3.30.365.10:FF:000003">
    <property type="entry name" value="Aldehyde oxidase 1"/>
    <property type="match status" value="1"/>
</dbReference>
<evidence type="ECO:0000256" key="2">
    <source>
        <dbReference type="ARBA" id="ARBA00004275"/>
    </source>
</evidence>
<evidence type="ECO:0000256" key="18">
    <source>
        <dbReference type="PIRSR" id="PIRSR000127-1"/>
    </source>
</evidence>
<dbReference type="Gene3D" id="3.30.465.10">
    <property type="match status" value="1"/>
</dbReference>
<dbReference type="EC" id="1.17.1.4" evidence="4"/>
<keyword evidence="13" id="KW-0520">NAD</keyword>
<dbReference type="OMA" id="PHPTQER"/>
<feature type="binding site" evidence="20">
    <location>
        <position position="1171"/>
    </location>
    <ligand>
        <name>Mo-molybdopterin</name>
        <dbReference type="ChEBI" id="CHEBI:71302"/>
    </ligand>
    <ligandPart>
        <name>Mo</name>
        <dbReference type="ChEBI" id="CHEBI:28685"/>
    </ligandPart>
</feature>
<dbReference type="Gene3D" id="3.10.20.30">
    <property type="match status" value="1"/>
</dbReference>
<keyword evidence="6" id="KW-0285">Flavoprotein</keyword>
<evidence type="ECO:0000256" key="8">
    <source>
        <dbReference type="ARBA" id="ARBA00022723"/>
    </source>
</evidence>
<dbReference type="InterPro" id="IPR005107">
    <property type="entry name" value="CO_DH_flav_C"/>
</dbReference>
<dbReference type="PROSITE" id="PS51085">
    <property type="entry name" value="2FE2S_FER_2"/>
    <property type="match status" value="1"/>
</dbReference>
<evidence type="ECO:0000256" key="3">
    <source>
        <dbReference type="ARBA" id="ARBA00006849"/>
    </source>
</evidence>
<dbReference type="InterPro" id="IPR006058">
    <property type="entry name" value="2Fe2S_fd_BS"/>
</dbReference>
<sequence>MLSEVEATANVFRSQKGWKNLREKEYKMLDVSLITVIESNEQMPFRPSNKQMAPQQTVAVKKGGNNSTLDGNTLLMNNANNFDYNSLILFVNGERVEETKIDPRTTLAVFLRDHRRLTGTKIGCNEGGCGACTVMISDIDPLNGQIRHYSANACITPVCAVFGKAITTVEGIGSSAMLHPVQERLSRSHGSQCGFCTPGFVMAMYTLLRNNPKPTEAEIDETIQGNLCRCTGYRPILEAFYSFSGSAGFKENEDEGIACSMGAQCCKNTAAKCRDERSELKVLSNFDGCKEYDQSQQLIFPPELQIGGFSQKSFELHDSDHHWYQPTTLAHALSLKRSLPNARIIAGNSEVGIELKFRFVDIMHAINLKQIAELRRAFLHDNEGAYIGMGLSLSEVEIILKKYIQELPEYKTRVFNAVVEMLHWFAGKHIRNMASIAGNIVTASPISDLNPIWMVAKASAVLVSEERGTRTVHLDENFFIAYRKTVIESDEILTGIWIPYSNERQYLRAFKQAQRREDDIAIVNSALMVEFEEQTNIVKWIRIAYGGMAPITKMAFHTQMALHQRKWDRELLEKGIDELLAEFTLPGDVPGGMARYRQTLAISFFFKFYLHVAERVQALDFRKSETDFCSIDHSGHYLIASQVFQDIPVSQASADPVGRPIMHQSGMKHTTGEAKYCDDYHPQDALSMVMVLSPIACGTLNSVDWSNAMKQPGVRAYIDHNDVREGAMLGHMHDTPVFVKDKISYHCQPIGAIIADSHEAARRAANLVKINCTEEKAIVTIEDAVENNSYLMEKPFVVRSRLAENYGEHEAITEDWSKYDHVIEGSVKIGGQEHFYFETQSCIVIPHEVDELEIIASTQCVSDVQISVADVLNIPQHKIAVKVKRIGGGFGGKEYASTVFVVPAAIAARKLRAAIKLTPERFDDMAISGTRHPFRCDYKVAVSNDGKLRNVQALLLSNCGHSFDLSVGVLQRAIVHFDNVYRFANAEIMGRMCRTNLASNTAFRGFGAPQAMFAAETMMAHIAEQTGMDVVQLRENNLYKEGECTPFGMHLRQCNIRRCWTECLQMSNYRSRLKEINDSNRASKYIKRGIYVTPTKFGVGFGLKHLNQAGALVHVYTDGSVLVTHGGMEMGQGLHTKMLQVTARCLGIDISKVHICETATDKVPNASPTAASASSDLNGLAIMDACKKINERLEPIRKAHPDFTWEQLINKAYVERISLSSTGFATIHSEVVDFFNGKGAEMFGYCVYGTACSEVEVDCLTGDHRLLRCDIVMDVGDSLNPAVDIGQIEGAFVQGYGLFTMEELKVRPNGVRLTRGPGTYKIPSADDIPRQFNVQLLKGSSNKMAIFSSKAVGEPPLFLGASAFFAIREAIRAYRVDNGHNGYFRLDSPATPERIRMACEDRITDRVPQPSVLPNSMPWTVDL</sequence>
<evidence type="ECO:0000256" key="13">
    <source>
        <dbReference type="ARBA" id="ARBA00023027"/>
    </source>
</evidence>
<feature type="binding site" evidence="19">
    <location>
        <begin position="344"/>
        <end position="351"/>
    </location>
    <ligand>
        <name>FAD</name>
        <dbReference type="ChEBI" id="CHEBI:57692"/>
    </ligand>
</feature>
<keyword evidence="5 20" id="KW-0500">Molybdenum</keyword>
<proteinExistence type="inferred from homology"/>
<feature type="binding site" evidence="20">
    <location>
        <position position="129"/>
    </location>
    <ligand>
        <name>[2Fe-2S] cluster</name>
        <dbReference type="ChEBI" id="CHEBI:190135"/>
        <label>1</label>
    </ligand>
</feature>
<keyword evidence="24" id="KW-1185">Reference proteome</keyword>
<comment type="catalytic activity">
    <reaction evidence="16">
        <text>xanthine + NAD(+) + H2O = urate + NADH + H(+)</text>
        <dbReference type="Rhea" id="RHEA:16669"/>
        <dbReference type="ChEBI" id="CHEBI:15377"/>
        <dbReference type="ChEBI" id="CHEBI:15378"/>
        <dbReference type="ChEBI" id="CHEBI:17712"/>
        <dbReference type="ChEBI" id="CHEBI:17775"/>
        <dbReference type="ChEBI" id="CHEBI:57540"/>
        <dbReference type="ChEBI" id="CHEBI:57945"/>
        <dbReference type="EC" id="1.17.1.4"/>
    </reaction>
</comment>
<feature type="binding site" evidence="19">
    <location>
        <position position="894"/>
    </location>
    <ligand>
        <name>substrate</name>
    </ligand>
</feature>
<dbReference type="GO" id="GO:0071949">
    <property type="term" value="F:FAD binding"/>
    <property type="evidence" value="ECO:0007669"/>
    <property type="project" value="InterPro"/>
</dbReference>
<feature type="binding site" evidence="19">
    <location>
        <position position="511"/>
    </location>
    <ligand>
        <name>FAD</name>
        <dbReference type="ChEBI" id="CHEBI:57692"/>
    </ligand>
</feature>
<dbReference type="InterPro" id="IPR001041">
    <property type="entry name" value="2Fe-2S_ferredoxin-type"/>
</dbReference>
<keyword evidence="8 20" id="KW-0479">Metal-binding</keyword>
<keyword evidence="11 20" id="KW-0408">Iron</keyword>
<dbReference type="Proteomes" id="UP000031036">
    <property type="component" value="Unassembled WGS sequence"/>
</dbReference>
<evidence type="ECO:0000256" key="16">
    <source>
        <dbReference type="ARBA" id="ARBA00049017"/>
    </source>
</evidence>
<comment type="subcellular location">
    <subcellularLocation>
        <location evidence="2">Peroxisome</location>
    </subcellularLocation>
</comment>
<dbReference type="STRING" id="6265.A0A0B2VA92"/>
<comment type="cofactor">
    <cofactor evidence="20">
        <name>Mo-molybdopterin</name>
        <dbReference type="ChEBI" id="CHEBI:71302"/>
    </cofactor>
    <text evidence="20">Binds 1 Mo-molybdopterin (Mo-MPT) cofactor per subunit.</text>
</comment>
<dbReference type="GO" id="GO:0004854">
    <property type="term" value="F:xanthine dehydrogenase activity"/>
    <property type="evidence" value="ECO:0007669"/>
    <property type="project" value="UniProtKB-EC"/>
</dbReference>
<dbReference type="OrthoDB" id="8300278at2759"/>
<dbReference type="PANTHER" id="PTHR45444:SF3">
    <property type="entry name" value="XANTHINE DEHYDROGENASE"/>
    <property type="match status" value="1"/>
</dbReference>
<feature type="binding site" evidence="20">
    <location>
        <position position="230"/>
    </location>
    <ligand>
        <name>[2Fe-2S] cluster</name>
        <dbReference type="ChEBI" id="CHEBI:190135"/>
        <label>2</label>
    </ligand>
</feature>
<dbReference type="InterPro" id="IPR036683">
    <property type="entry name" value="CO_DH_flav_C_dom_sf"/>
</dbReference>
<dbReference type="InterPro" id="IPR016208">
    <property type="entry name" value="Ald_Oxase/xanthine_DH-like"/>
</dbReference>
<feature type="binding site" evidence="19">
    <location>
        <position position="1006"/>
    </location>
    <ligand>
        <name>substrate</name>
    </ligand>
</feature>
<dbReference type="FunFam" id="3.30.465.10:FF:000004">
    <property type="entry name" value="Xanthine dehydrogenase/oxidase"/>
    <property type="match status" value="1"/>
</dbReference>
<organism evidence="23 24">
    <name type="scientific">Toxocara canis</name>
    <name type="common">Canine roundworm</name>
    <dbReference type="NCBI Taxonomy" id="6265"/>
    <lineage>
        <taxon>Eukaryota</taxon>
        <taxon>Metazoa</taxon>
        <taxon>Ecdysozoa</taxon>
        <taxon>Nematoda</taxon>
        <taxon>Chromadorea</taxon>
        <taxon>Rhabditida</taxon>
        <taxon>Spirurina</taxon>
        <taxon>Ascaridomorpha</taxon>
        <taxon>Ascaridoidea</taxon>
        <taxon>Toxocaridae</taxon>
        <taxon>Toxocara</taxon>
    </lineage>
</organism>
<comment type="caution">
    <text evidence="23">The sequence shown here is derived from an EMBL/GenBank/DDBJ whole genome shotgun (WGS) entry which is preliminary data.</text>
</comment>
<evidence type="ECO:0000259" key="22">
    <source>
        <dbReference type="PROSITE" id="PS51387"/>
    </source>
</evidence>
<evidence type="ECO:0000256" key="1">
    <source>
        <dbReference type="ARBA" id="ARBA00001974"/>
    </source>
</evidence>
<dbReference type="GO" id="GO:0005506">
    <property type="term" value="F:iron ion binding"/>
    <property type="evidence" value="ECO:0007669"/>
    <property type="project" value="InterPro"/>
</dbReference>
<evidence type="ECO:0000256" key="15">
    <source>
        <dbReference type="ARBA" id="ARBA00034078"/>
    </source>
</evidence>
<dbReference type="Pfam" id="PF01799">
    <property type="entry name" value="Fer2_2"/>
    <property type="match status" value="1"/>
</dbReference>
<dbReference type="FunFam" id="3.30.365.10:FF:000004">
    <property type="entry name" value="Xanthine dehydrogenase oxidase"/>
    <property type="match status" value="1"/>
</dbReference>
<dbReference type="PIRSF" id="PIRSF000127">
    <property type="entry name" value="Xanthine_DH"/>
    <property type="match status" value="1"/>
</dbReference>
<dbReference type="InterPro" id="IPR008274">
    <property type="entry name" value="AldOxase/xan_DH_MoCoBD1"/>
</dbReference>
<evidence type="ECO:0000256" key="19">
    <source>
        <dbReference type="PIRSR" id="PIRSR000127-2"/>
    </source>
</evidence>
<dbReference type="InterPro" id="IPR036010">
    <property type="entry name" value="2Fe-2S_ferredoxin-like_sf"/>
</dbReference>